<organism evidence="16 17">
    <name type="scientific">Nitrococcus mobilis Nb-231</name>
    <dbReference type="NCBI Taxonomy" id="314278"/>
    <lineage>
        <taxon>Bacteria</taxon>
        <taxon>Pseudomonadati</taxon>
        <taxon>Pseudomonadota</taxon>
        <taxon>Gammaproteobacteria</taxon>
        <taxon>Chromatiales</taxon>
        <taxon>Ectothiorhodospiraceae</taxon>
        <taxon>Nitrococcus</taxon>
    </lineage>
</organism>
<keyword evidence="8 11" id="KW-0413">Isomerase</keyword>
<dbReference type="GO" id="GO:0044183">
    <property type="term" value="F:protein folding chaperone"/>
    <property type="evidence" value="ECO:0007669"/>
    <property type="project" value="TreeGrafter"/>
</dbReference>
<feature type="domain" description="PPIase FKBP-type" evidence="13">
    <location>
        <begin position="180"/>
        <end position="259"/>
    </location>
</feature>
<evidence type="ECO:0000313" key="17">
    <source>
        <dbReference type="Proteomes" id="UP000003374"/>
    </source>
</evidence>
<evidence type="ECO:0000256" key="6">
    <source>
        <dbReference type="ARBA" id="ARBA00023110"/>
    </source>
</evidence>
<dbReference type="GO" id="GO:0015031">
    <property type="term" value="P:protein transport"/>
    <property type="evidence" value="ECO:0007669"/>
    <property type="project" value="UniProtKB-UniRule"/>
</dbReference>
<dbReference type="GO" id="GO:0051301">
    <property type="term" value="P:cell division"/>
    <property type="evidence" value="ECO:0007669"/>
    <property type="project" value="UniProtKB-KW"/>
</dbReference>
<dbReference type="Gene3D" id="1.10.3120.10">
    <property type="entry name" value="Trigger factor, C-terminal domain"/>
    <property type="match status" value="1"/>
</dbReference>
<proteinExistence type="inferred from homology"/>
<keyword evidence="11" id="KW-0963">Cytoplasm</keyword>
<dbReference type="InterPro" id="IPR046357">
    <property type="entry name" value="PPIase_dom_sf"/>
</dbReference>
<dbReference type="InterPro" id="IPR037041">
    <property type="entry name" value="Trigger_fac_C_sf"/>
</dbReference>
<dbReference type="NCBIfam" id="TIGR00115">
    <property type="entry name" value="tig"/>
    <property type="match status" value="1"/>
</dbReference>
<dbReference type="Proteomes" id="UP000003374">
    <property type="component" value="Unassembled WGS sequence"/>
</dbReference>
<dbReference type="InterPro" id="IPR008880">
    <property type="entry name" value="Trigger_fac_C"/>
</dbReference>
<dbReference type="GO" id="GO:0003755">
    <property type="term" value="F:peptidyl-prolyl cis-trans isomerase activity"/>
    <property type="evidence" value="ECO:0007669"/>
    <property type="project" value="UniProtKB-UniRule"/>
</dbReference>
<dbReference type="SUPFAM" id="SSF109998">
    <property type="entry name" value="Triger factor/SurA peptide-binding domain-like"/>
    <property type="match status" value="1"/>
</dbReference>
<dbReference type="Gene3D" id="3.10.50.40">
    <property type="match status" value="1"/>
</dbReference>
<feature type="domain" description="Trigger factor ribosome-binding bacterial" evidence="14">
    <location>
        <begin position="23"/>
        <end position="166"/>
    </location>
</feature>
<dbReference type="HAMAP" id="MF_00303">
    <property type="entry name" value="Trigger_factor_Tig"/>
    <property type="match status" value="1"/>
</dbReference>
<evidence type="ECO:0000259" key="15">
    <source>
        <dbReference type="Pfam" id="PF05698"/>
    </source>
</evidence>
<dbReference type="InterPro" id="IPR001179">
    <property type="entry name" value="PPIase_FKBP_dom"/>
</dbReference>
<evidence type="ECO:0000259" key="13">
    <source>
        <dbReference type="Pfam" id="PF00254"/>
    </source>
</evidence>
<accession>A4BM08</accession>
<dbReference type="InterPro" id="IPR005215">
    <property type="entry name" value="Trig_fac"/>
</dbReference>
<feature type="compositionally biased region" description="Polar residues" evidence="12">
    <location>
        <begin position="21"/>
        <end position="31"/>
    </location>
</feature>
<evidence type="ECO:0000256" key="10">
    <source>
        <dbReference type="ARBA" id="ARBA00029986"/>
    </source>
</evidence>
<dbReference type="HOGENOM" id="CLU_033058_2_0_6"/>
<dbReference type="Gene3D" id="3.30.70.1050">
    <property type="entry name" value="Trigger factor ribosome-binding domain"/>
    <property type="match status" value="1"/>
</dbReference>
<evidence type="ECO:0000256" key="1">
    <source>
        <dbReference type="ARBA" id="ARBA00000971"/>
    </source>
</evidence>
<dbReference type="PANTHER" id="PTHR30560:SF3">
    <property type="entry name" value="TRIGGER FACTOR-LIKE PROTEIN TIG, CHLOROPLASTIC"/>
    <property type="match status" value="1"/>
</dbReference>
<comment type="domain">
    <text evidence="11">Consists of 3 domains; the N-terminus binds the ribosome, the middle domain has PPIase activity, while the C-terminus has intrinsic chaperone activity on its own.</text>
</comment>
<evidence type="ECO:0000256" key="3">
    <source>
        <dbReference type="ARBA" id="ARBA00013194"/>
    </source>
</evidence>
<comment type="catalytic activity">
    <reaction evidence="1 11">
        <text>[protein]-peptidylproline (omega=180) = [protein]-peptidylproline (omega=0)</text>
        <dbReference type="Rhea" id="RHEA:16237"/>
        <dbReference type="Rhea" id="RHEA-COMP:10747"/>
        <dbReference type="Rhea" id="RHEA-COMP:10748"/>
        <dbReference type="ChEBI" id="CHEBI:83833"/>
        <dbReference type="ChEBI" id="CHEBI:83834"/>
        <dbReference type="EC" id="5.2.1.8"/>
    </reaction>
</comment>
<name>A4BM08_9GAMM</name>
<keyword evidence="6 11" id="KW-0697">Rotamase</keyword>
<dbReference type="eggNOG" id="COG0544">
    <property type="taxonomic scope" value="Bacteria"/>
</dbReference>
<dbReference type="SUPFAM" id="SSF102735">
    <property type="entry name" value="Trigger factor ribosome-binding domain"/>
    <property type="match status" value="1"/>
</dbReference>
<evidence type="ECO:0000256" key="7">
    <source>
        <dbReference type="ARBA" id="ARBA00023186"/>
    </source>
</evidence>
<dbReference type="AlphaFoldDB" id="A4BM08"/>
<feature type="domain" description="Trigger factor C-terminal" evidence="15">
    <location>
        <begin position="286"/>
        <end position="438"/>
    </location>
</feature>
<keyword evidence="5 11" id="KW-0132">Cell division</keyword>
<feature type="region of interest" description="Disordered" evidence="12">
    <location>
        <begin position="454"/>
        <end position="475"/>
    </location>
</feature>
<protein>
    <recommendedName>
        <fullName evidence="4 11">Trigger factor</fullName>
        <shortName evidence="11">TF</shortName>
        <ecNumber evidence="3 11">5.2.1.8</ecNumber>
    </recommendedName>
    <alternativeName>
        <fullName evidence="10 11">PPIase</fullName>
    </alternativeName>
</protein>
<comment type="caution">
    <text evidence="16">The sequence shown here is derived from an EMBL/GenBank/DDBJ whole genome shotgun (WGS) entry which is preliminary data.</text>
</comment>
<keyword evidence="17" id="KW-1185">Reference proteome</keyword>
<reference evidence="16 17" key="1">
    <citation type="submission" date="2006-02" db="EMBL/GenBank/DDBJ databases">
        <authorList>
            <person name="Waterbury J."/>
            <person name="Ferriera S."/>
            <person name="Johnson J."/>
            <person name="Kravitz S."/>
            <person name="Halpern A."/>
            <person name="Remington K."/>
            <person name="Beeson K."/>
            <person name="Tran B."/>
            <person name="Rogers Y.-H."/>
            <person name="Friedman R."/>
            <person name="Venter J.C."/>
        </authorList>
    </citation>
    <scope>NUCLEOTIDE SEQUENCE [LARGE SCALE GENOMIC DNA]</scope>
    <source>
        <strain evidence="16 17">Nb-231</strain>
    </source>
</reference>
<comment type="function">
    <text evidence="11">Involved in protein export. Acts as a chaperone by maintaining the newly synthesized protein in an open conformation. Functions as a peptidyl-prolyl cis-trans isomerase.</text>
</comment>
<feature type="compositionally biased region" description="Basic and acidic residues" evidence="12">
    <location>
        <begin position="1"/>
        <end position="17"/>
    </location>
</feature>
<dbReference type="EC" id="5.2.1.8" evidence="3 11"/>
<dbReference type="GO" id="GO:0051083">
    <property type="term" value="P:'de novo' cotranslational protein folding"/>
    <property type="evidence" value="ECO:0007669"/>
    <property type="project" value="TreeGrafter"/>
</dbReference>
<dbReference type="InterPro" id="IPR027304">
    <property type="entry name" value="Trigger_fact/SurA_dom_sf"/>
</dbReference>
<evidence type="ECO:0000256" key="11">
    <source>
        <dbReference type="HAMAP-Rule" id="MF_00303"/>
    </source>
</evidence>
<dbReference type="GO" id="GO:0005737">
    <property type="term" value="C:cytoplasm"/>
    <property type="evidence" value="ECO:0007669"/>
    <property type="project" value="UniProtKB-SubCell"/>
</dbReference>
<evidence type="ECO:0000256" key="4">
    <source>
        <dbReference type="ARBA" id="ARBA00016902"/>
    </source>
</evidence>
<dbReference type="PANTHER" id="PTHR30560">
    <property type="entry name" value="TRIGGER FACTOR CHAPERONE AND PEPTIDYL-PROLYL CIS/TRANS ISOMERASE"/>
    <property type="match status" value="1"/>
</dbReference>
<feature type="region of interest" description="Disordered" evidence="12">
    <location>
        <begin position="1"/>
        <end position="31"/>
    </location>
</feature>
<comment type="subcellular location">
    <subcellularLocation>
        <location evidence="11">Cytoplasm</location>
    </subcellularLocation>
    <text evidence="11">About half TF is bound to the ribosome near the polypeptide exit tunnel while the other half is free in the cytoplasm.</text>
</comment>
<dbReference type="SUPFAM" id="SSF54534">
    <property type="entry name" value="FKBP-like"/>
    <property type="match status" value="1"/>
</dbReference>
<comment type="similarity">
    <text evidence="2 11">Belongs to the FKBP-type PPIase family. Tig subfamily.</text>
</comment>
<evidence type="ECO:0000256" key="9">
    <source>
        <dbReference type="ARBA" id="ARBA00023306"/>
    </source>
</evidence>
<dbReference type="Pfam" id="PF00254">
    <property type="entry name" value="FKBP_C"/>
    <property type="match status" value="1"/>
</dbReference>
<evidence type="ECO:0000256" key="8">
    <source>
        <dbReference type="ARBA" id="ARBA00023235"/>
    </source>
</evidence>
<dbReference type="GO" id="GO:0043335">
    <property type="term" value="P:protein unfolding"/>
    <property type="evidence" value="ECO:0007669"/>
    <property type="project" value="TreeGrafter"/>
</dbReference>
<dbReference type="EMBL" id="AAOF01000001">
    <property type="protein sequence ID" value="EAR23346.1"/>
    <property type="molecule type" value="Genomic_DNA"/>
</dbReference>
<evidence type="ECO:0000259" key="14">
    <source>
        <dbReference type="Pfam" id="PF05697"/>
    </source>
</evidence>
<dbReference type="InterPro" id="IPR036611">
    <property type="entry name" value="Trigger_fac_ribosome-bd_sf"/>
</dbReference>
<gene>
    <name evidence="11 16" type="primary">tig</name>
    <name evidence="16" type="ORF">NB231_16038</name>
</gene>
<dbReference type="STRING" id="314278.NB231_16038"/>
<dbReference type="GO" id="GO:0043022">
    <property type="term" value="F:ribosome binding"/>
    <property type="evidence" value="ECO:0007669"/>
    <property type="project" value="TreeGrafter"/>
</dbReference>
<dbReference type="InterPro" id="IPR008881">
    <property type="entry name" value="Trigger_fac_ribosome-bd_bac"/>
</dbReference>
<dbReference type="PIRSF" id="PIRSF003095">
    <property type="entry name" value="Trigger_factor"/>
    <property type="match status" value="1"/>
</dbReference>
<dbReference type="Pfam" id="PF05697">
    <property type="entry name" value="Trigger_N"/>
    <property type="match status" value="1"/>
</dbReference>
<evidence type="ECO:0000256" key="12">
    <source>
        <dbReference type="SAM" id="MobiDB-lite"/>
    </source>
</evidence>
<evidence type="ECO:0000256" key="2">
    <source>
        <dbReference type="ARBA" id="ARBA00005464"/>
    </source>
</evidence>
<keyword evidence="7 11" id="KW-0143">Chaperone</keyword>
<dbReference type="Pfam" id="PF05698">
    <property type="entry name" value="Trigger_C"/>
    <property type="match status" value="1"/>
</dbReference>
<evidence type="ECO:0000313" key="16">
    <source>
        <dbReference type="EMBL" id="EAR23346.1"/>
    </source>
</evidence>
<sequence>MNRHPPADHDPKPKQPRNEVGSMQVSVETTQGLERRLRFQVSNERIDKEVKSRLTSLKSQVRLDGFRPGKVPYKVVEKRYGAEVRDEVVTEVLRASYVEAMEQEGLRPAGAPDIQPLPTAEGEDLEYTATFEVLPEIEVKGLDELEVERPAVEIADADLDKVLEQLRRQNVDYVEVGRPSADDDRVTIDFTGQIDGAGFKGDRGKDVGVRIGSGQMPKEFEQALKGLRAEDVKDIEYHFPERSPDQQLAGKTAIFHVTVNRVEEPQLPALDDEFAKRLGIEEGGFEQVRAQIRESLEFERDRAVRARLKQQVLDKLLAHHDALELPQSLVNAELKVLRERALRRMQQAGSDEQTPDIPDSALEQGARRRVTLYLLINEIVRSNDIRLDEGRLQEALNELASNHSRPQELLQYYMEHRQMMEGLELAVIEDQAVDWILERVKTVDQVMSFDELMGIKGGTEDQDSESEDEGNEVNA</sequence>
<feature type="compositionally biased region" description="Acidic residues" evidence="12">
    <location>
        <begin position="460"/>
        <end position="475"/>
    </location>
</feature>
<keyword evidence="9 11" id="KW-0131">Cell cycle</keyword>
<evidence type="ECO:0000256" key="5">
    <source>
        <dbReference type="ARBA" id="ARBA00022618"/>
    </source>
</evidence>